<evidence type="ECO:0000256" key="1">
    <source>
        <dbReference type="PROSITE-ProRule" id="PRU00047"/>
    </source>
</evidence>
<proteinExistence type="predicted"/>
<keyword evidence="1" id="KW-0862">Zinc</keyword>
<dbReference type="GO" id="GO:0008270">
    <property type="term" value="F:zinc ion binding"/>
    <property type="evidence" value="ECO:0007669"/>
    <property type="project" value="UniProtKB-KW"/>
</dbReference>
<dbReference type="GO" id="GO:0003676">
    <property type="term" value="F:nucleic acid binding"/>
    <property type="evidence" value="ECO:0007669"/>
    <property type="project" value="InterPro"/>
</dbReference>
<organism evidence="4 5">
    <name type="scientific">Cyphomyrmex costatus</name>
    <dbReference type="NCBI Taxonomy" id="456900"/>
    <lineage>
        <taxon>Eukaryota</taxon>
        <taxon>Metazoa</taxon>
        <taxon>Ecdysozoa</taxon>
        <taxon>Arthropoda</taxon>
        <taxon>Hexapoda</taxon>
        <taxon>Insecta</taxon>
        <taxon>Pterygota</taxon>
        <taxon>Neoptera</taxon>
        <taxon>Endopterygota</taxon>
        <taxon>Hymenoptera</taxon>
        <taxon>Apocrita</taxon>
        <taxon>Aculeata</taxon>
        <taxon>Formicoidea</taxon>
        <taxon>Formicidae</taxon>
        <taxon>Myrmicinae</taxon>
        <taxon>Cyphomyrmex</taxon>
    </lineage>
</organism>
<keyword evidence="1" id="KW-0863">Zinc-finger</keyword>
<gene>
    <name evidence="4" type="ORF">ALC62_03875</name>
</gene>
<accession>A0A151IKW2</accession>
<sequence>MAPEQGPDRRGEAQTAPKAWLYKRSKNKLIEEMTMLGIDTEGTLDELRHRLSTYVNEHPDRFAAVVTAPPIPPNDTFNRSPHPPRQAPKNDQATAAVAYNRAECCWRCKQRGHTRFDCKRTPRKFCSQCGKDGILTKECHSPPENEASTGGSPGRPPVPRINFTPQPHLDVFINGIRLSALLDIGSEIRHTFCLMPTLRSAVLIGMDLWAQLEYLIPALGCPLFPKFQKSVCSPPRSLLWHQKLM</sequence>
<evidence type="ECO:0000313" key="5">
    <source>
        <dbReference type="Proteomes" id="UP000078542"/>
    </source>
</evidence>
<dbReference type="AlphaFoldDB" id="A0A151IKW2"/>
<dbReference type="Gene3D" id="4.10.60.10">
    <property type="entry name" value="Zinc finger, CCHC-type"/>
    <property type="match status" value="1"/>
</dbReference>
<dbReference type="EMBL" id="KQ977163">
    <property type="protein sequence ID" value="KYN05229.1"/>
    <property type="molecule type" value="Genomic_DNA"/>
</dbReference>
<dbReference type="InterPro" id="IPR001878">
    <property type="entry name" value="Znf_CCHC"/>
</dbReference>
<keyword evidence="1" id="KW-0479">Metal-binding</keyword>
<dbReference type="InterPro" id="IPR036875">
    <property type="entry name" value="Znf_CCHC_sf"/>
</dbReference>
<evidence type="ECO:0000259" key="3">
    <source>
        <dbReference type="PROSITE" id="PS50158"/>
    </source>
</evidence>
<dbReference type="SUPFAM" id="SSF57756">
    <property type="entry name" value="Retrovirus zinc finger-like domains"/>
    <property type="match status" value="1"/>
</dbReference>
<dbReference type="PROSITE" id="PS50158">
    <property type="entry name" value="ZF_CCHC"/>
    <property type="match status" value="1"/>
</dbReference>
<evidence type="ECO:0000313" key="4">
    <source>
        <dbReference type="EMBL" id="KYN05229.1"/>
    </source>
</evidence>
<feature type="region of interest" description="Disordered" evidence="2">
    <location>
        <begin position="68"/>
        <end position="91"/>
    </location>
</feature>
<protein>
    <recommendedName>
        <fullName evidence="3">CCHC-type domain-containing protein</fullName>
    </recommendedName>
</protein>
<dbReference type="Proteomes" id="UP000078542">
    <property type="component" value="Unassembled WGS sequence"/>
</dbReference>
<keyword evidence="5" id="KW-1185">Reference proteome</keyword>
<feature type="domain" description="CCHC-type" evidence="3">
    <location>
        <begin position="105"/>
        <end position="120"/>
    </location>
</feature>
<reference evidence="4 5" key="1">
    <citation type="submission" date="2016-03" db="EMBL/GenBank/DDBJ databases">
        <title>Cyphomyrmex costatus WGS genome.</title>
        <authorList>
            <person name="Nygaard S."/>
            <person name="Hu H."/>
            <person name="Boomsma J."/>
            <person name="Zhang G."/>
        </authorList>
    </citation>
    <scope>NUCLEOTIDE SEQUENCE [LARGE SCALE GENOMIC DNA]</scope>
    <source>
        <strain evidence="4">MS0001</strain>
        <tissue evidence="4">Whole body</tissue>
    </source>
</reference>
<name>A0A151IKW2_9HYME</name>
<evidence type="ECO:0000256" key="2">
    <source>
        <dbReference type="SAM" id="MobiDB-lite"/>
    </source>
</evidence>